<dbReference type="PANTHER" id="PTHR23023">
    <property type="entry name" value="DIMETHYLANILINE MONOOXYGENASE"/>
    <property type="match status" value="1"/>
</dbReference>
<dbReference type="EMBL" id="JBEFKJ010000006">
    <property type="protein sequence ID" value="KAL2045719.1"/>
    <property type="molecule type" value="Genomic_DNA"/>
</dbReference>
<dbReference type="Pfam" id="PF00743">
    <property type="entry name" value="FMO-like"/>
    <property type="match status" value="1"/>
</dbReference>
<protein>
    <submittedName>
        <fullName evidence="5">Uncharacterized protein</fullName>
    </submittedName>
</protein>
<dbReference type="Gene3D" id="3.50.50.60">
    <property type="entry name" value="FAD/NAD(P)-binding domain"/>
    <property type="match status" value="1"/>
</dbReference>
<comment type="similarity">
    <text evidence="1">Belongs to the FMO family.</text>
</comment>
<name>A0ABR4AIX2_9LECA</name>
<keyword evidence="6" id="KW-1185">Reference proteome</keyword>
<sequence length="633" mass="71717">MDSHYDVIIVGAGLQGLATARIFLQLDPGLNIVILDSKETIGGVWAKEKLYLGLKANNLRGTYEYTDFPMNDEFGVKKEEHIPGESIHAYFRQYSEKHDLTRRIQFQTKVNVAEKIQEGWKLELENLNTQGRNAGNARVHSPPSPQQTVTCAKLVIAMGLTSVPKPIDIHGSEDFKAPIINFGDYATEATKIYEDPAIKNVTVIGGAKAAHDIVYLMATHGKQVNWIIRASGHGPTWMAPAHVYLGPFRCWLEKVTTTRIFTFFSPCVWGDADGFGFLRNLLHNTRVGRKMVDTFWWKLGSDLIDQTHIAKHPETKKLQPDQPAFWYGTSLGILNYPTDIYEFVKSGQIKVLRKDVRCLKNPKTIQFEDRSEVQSDALICSMGWKFEPSIEFRPKEIHADLGIPSSDFSKSQKELWDKCDALADLELFTRFPKLATGPRVDDDYLVVHQSLPNSALADMTAPPRQFTPWRLWRGIAPPALPTRDIVFLGLVYHFNGAVRSEISSIWAYAYFYNKLNGPFMSVSHPCKELRLEDRVPAEQQLAALEKGGEVNPIAYDTALFNRYGRRRTPYGSGFRNPDLVFEGIPYLDLLMGDIGLSAWRKGWGWFGELFGGCYDQKEYRGLVEEWRAKVGKV</sequence>
<evidence type="ECO:0000313" key="6">
    <source>
        <dbReference type="Proteomes" id="UP001590950"/>
    </source>
</evidence>
<dbReference type="InterPro" id="IPR020946">
    <property type="entry name" value="Flavin_mOase-like"/>
</dbReference>
<dbReference type="InterPro" id="IPR050346">
    <property type="entry name" value="FMO-like"/>
</dbReference>
<evidence type="ECO:0000256" key="1">
    <source>
        <dbReference type="ARBA" id="ARBA00009183"/>
    </source>
</evidence>
<evidence type="ECO:0000256" key="2">
    <source>
        <dbReference type="ARBA" id="ARBA00022630"/>
    </source>
</evidence>
<evidence type="ECO:0000256" key="4">
    <source>
        <dbReference type="ARBA" id="ARBA00023002"/>
    </source>
</evidence>
<dbReference type="SUPFAM" id="SSF51905">
    <property type="entry name" value="FAD/NAD(P)-binding domain"/>
    <property type="match status" value="1"/>
</dbReference>
<dbReference type="InterPro" id="IPR036188">
    <property type="entry name" value="FAD/NAD-bd_sf"/>
</dbReference>
<reference evidence="5 6" key="1">
    <citation type="submission" date="2024-09" db="EMBL/GenBank/DDBJ databases">
        <title>Rethinking Asexuality: The Enigmatic Case of Functional Sexual Genes in Lepraria (Stereocaulaceae).</title>
        <authorList>
            <person name="Doellman M."/>
            <person name="Sun Y."/>
            <person name="Barcenas-Pena A."/>
            <person name="Lumbsch H.T."/>
            <person name="Grewe F."/>
        </authorList>
    </citation>
    <scope>NUCLEOTIDE SEQUENCE [LARGE SCALE GENOMIC DNA]</scope>
    <source>
        <strain evidence="5 6">Mercado 3170</strain>
    </source>
</reference>
<keyword evidence="3" id="KW-0274">FAD</keyword>
<gene>
    <name evidence="5" type="ORF">N7G274_002150</name>
</gene>
<proteinExistence type="inferred from homology"/>
<keyword evidence="2" id="KW-0285">Flavoprotein</keyword>
<comment type="caution">
    <text evidence="5">The sequence shown here is derived from an EMBL/GenBank/DDBJ whole genome shotgun (WGS) entry which is preliminary data.</text>
</comment>
<organism evidence="5 6">
    <name type="scientific">Stereocaulon virgatum</name>
    <dbReference type="NCBI Taxonomy" id="373712"/>
    <lineage>
        <taxon>Eukaryota</taxon>
        <taxon>Fungi</taxon>
        <taxon>Dikarya</taxon>
        <taxon>Ascomycota</taxon>
        <taxon>Pezizomycotina</taxon>
        <taxon>Lecanoromycetes</taxon>
        <taxon>OSLEUM clade</taxon>
        <taxon>Lecanoromycetidae</taxon>
        <taxon>Lecanorales</taxon>
        <taxon>Lecanorineae</taxon>
        <taxon>Stereocaulaceae</taxon>
        <taxon>Stereocaulon</taxon>
    </lineage>
</organism>
<accession>A0ABR4AIX2</accession>
<dbReference type="Proteomes" id="UP001590950">
    <property type="component" value="Unassembled WGS sequence"/>
</dbReference>
<keyword evidence="4" id="KW-0560">Oxidoreductase</keyword>
<evidence type="ECO:0000256" key="3">
    <source>
        <dbReference type="ARBA" id="ARBA00022827"/>
    </source>
</evidence>
<evidence type="ECO:0000313" key="5">
    <source>
        <dbReference type="EMBL" id="KAL2045719.1"/>
    </source>
</evidence>